<evidence type="ECO:0000313" key="3">
    <source>
        <dbReference type="EMBL" id="OIP97734.1"/>
    </source>
</evidence>
<evidence type="ECO:0000313" key="4">
    <source>
        <dbReference type="Proteomes" id="UP000183245"/>
    </source>
</evidence>
<dbReference type="Gene3D" id="2.120.10.30">
    <property type="entry name" value="TolB, C-terminal domain"/>
    <property type="match status" value="1"/>
</dbReference>
<feature type="compositionally biased region" description="Pro residues" evidence="1">
    <location>
        <begin position="7"/>
        <end position="34"/>
    </location>
</feature>
<dbReference type="STRING" id="1817892.AUK40_02580"/>
<feature type="transmembrane region" description="Helical" evidence="2">
    <location>
        <begin position="59"/>
        <end position="81"/>
    </location>
</feature>
<keyword evidence="2" id="KW-1133">Transmembrane helix</keyword>
<evidence type="ECO:0000256" key="2">
    <source>
        <dbReference type="SAM" id="Phobius"/>
    </source>
</evidence>
<dbReference type="Proteomes" id="UP000183245">
    <property type="component" value="Unassembled WGS sequence"/>
</dbReference>
<dbReference type="SUPFAM" id="SSF82171">
    <property type="entry name" value="DPP6 N-terminal domain-like"/>
    <property type="match status" value="1"/>
</dbReference>
<reference evidence="3 4" key="1">
    <citation type="journal article" date="2016" name="Environ. Microbiol.">
        <title>Genomic resolution of a cold subsurface aquifer community provides metabolic insights for novel microbes adapted to high CO concentrations.</title>
        <authorList>
            <person name="Probst A.J."/>
            <person name="Castelle C.J."/>
            <person name="Singh A."/>
            <person name="Brown C.T."/>
            <person name="Anantharaman K."/>
            <person name="Sharon I."/>
            <person name="Hug L.A."/>
            <person name="Burstein D."/>
            <person name="Emerson J.B."/>
            <person name="Thomas B.C."/>
            <person name="Banfield J.F."/>
        </authorList>
    </citation>
    <scope>NUCLEOTIDE SEQUENCE [LARGE SCALE GENOMIC DNA]</scope>
    <source>
        <strain evidence="3">CG2_30_54_11</strain>
    </source>
</reference>
<dbReference type="InterPro" id="IPR011042">
    <property type="entry name" value="6-blade_b-propeller_TolB-like"/>
</dbReference>
<keyword evidence="2" id="KW-0472">Membrane</keyword>
<protein>
    <submittedName>
        <fullName evidence="3">Uncharacterized protein</fullName>
    </submittedName>
</protein>
<dbReference type="EMBL" id="MNZT01000048">
    <property type="protein sequence ID" value="OIP97734.1"/>
    <property type="molecule type" value="Genomic_DNA"/>
</dbReference>
<sequence>MTDTNPQMPPVTPTQPAFPEPAAPVTPPVIPPPVAPPAAPPIGFAALDSRPPKKKPGKLPLVLGSMLVTFIVLFTAAYLVYGKEINSAFDKMFGKDETAEESTATAEDETATEVVTPPETVPVSVPVSIPVIVAPAITAADMPLFYAVGNELWMRDSAGTATRILTTGANGFYRVQGYDASHLGYYRCDTVTGDFGCAVYSLNWKTDAETKLWTAAATDYVQQTAFSDSDTWAILNENSAGSTTNWKLILHDGVTVITLFEESTNEGYGRGGYVEDSSVLAFSPDGTYIMHIATSSPRNLGDFRVYVYDLSGTRVTEIPDATQPVWISDTEILYRDKVADKGAVWTVTTGEKSVIASIPAHAYRYLLHPDGKRVAFFTDAGIGEAWVYTIADRSAVKVGTTLLDATWAYNSYLVGNRAEACPVGGCDMPYYGDINVTNDIINLKTTDGTTAAVDLGTGGRALTVDYSIWK</sequence>
<comment type="caution">
    <text evidence="3">The sequence shown here is derived from an EMBL/GenBank/DDBJ whole genome shotgun (WGS) entry which is preliminary data.</text>
</comment>
<organism evidence="3 4">
    <name type="scientific">Candidatus Wirthbacteria bacterium CG2_30_54_11</name>
    <dbReference type="NCBI Taxonomy" id="1817892"/>
    <lineage>
        <taxon>Bacteria</taxon>
        <taxon>Candidatus Wirthbacteria</taxon>
    </lineage>
</organism>
<gene>
    <name evidence="3" type="ORF">AUK40_02580</name>
</gene>
<dbReference type="AlphaFoldDB" id="A0A1J5IZM8"/>
<keyword evidence="2" id="KW-0812">Transmembrane</keyword>
<accession>A0A1J5IZM8</accession>
<name>A0A1J5IZM8_9BACT</name>
<evidence type="ECO:0000256" key="1">
    <source>
        <dbReference type="SAM" id="MobiDB-lite"/>
    </source>
</evidence>
<proteinExistence type="predicted"/>
<feature type="region of interest" description="Disordered" evidence="1">
    <location>
        <begin position="1"/>
        <end position="34"/>
    </location>
</feature>